<dbReference type="InterPro" id="IPR010987">
    <property type="entry name" value="Glutathione-S-Trfase_C-like"/>
</dbReference>
<dbReference type="SFLD" id="SFLDG00358">
    <property type="entry name" value="Main_(cytGST)"/>
    <property type="match status" value="1"/>
</dbReference>
<sequence>MLELYHFGPVANSLTPLLALLEKDLPFQNRFLNSRAWEHHSPEFQRLSPEGMVPILVHDGKVVRESTVINEYLEDVFPSTPLRPADPWLRSEMRVWTKFVDEYFCPALTVLGAQGATGFASQVDKQEMTERLSRMPNEEVRRKWEAVSSQGFSEEQLADARRRVEICVDRMERQLADGRQWLVGSEYSLADIKWYSMVPALPRIVPQMCNQQASPSVCAWLQRMEQRRAVKALASFRAPSPNTRPAS</sequence>
<dbReference type="Proteomes" id="UP000469159">
    <property type="component" value="Unassembled WGS sequence"/>
</dbReference>
<dbReference type="InterPro" id="IPR040079">
    <property type="entry name" value="Glutathione_S-Trfase"/>
</dbReference>
<dbReference type="PROSITE" id="PS50405">
    <property type="entry name" value="GST_CTER"/>
    <property type="match status" value="1"/>
</dbReference>
<dbReference type="CDD" id="cd00570">
    <property type="entry name" value="GST_N_family"/>
    <property type="match status" value="1"/>
</dbReference>
<dbReference type="InterPro" id="IPR004046">
    <property type="entry name" value="GST_C"/>
</dbReference>
<evidence type="ECO:0000313" key="4">
    <source>
        <dbReference type="Proteomes" id="UP000469159"/>
    </source>
</evidence>
<evidence type="ECO:0000313" key="3">
    <source>
        <dbReference type="EMBL" id="MXP41121.1"/>
    </source>
</evidence>
<reference evidence="3 4" key="1">
    <citation type="submission" date="2019-12" db="EMBL/GenBank/DDBJ databases">
        <title>Genomic-based taxomic classification of the family Erythrobacteraceae.</title>
        <authorList>
            <person name="Xu L."/>
        </authorList>
    </citation>
    <scope>NUCLEOTIDE SEQUENCE [LARGE SCALE GENOMIC DNA]</scope>
    <source>
        <strain evidence="3 4">MCCC 1K02066</strain>
    </source>
</reference>
<dbReference type="RefSeq" id="WP_160745953.1">
    <property type="nucleotide sequence ID" value="NZ_WTYK01000002.1"/>
</dbReference>
<gene>
    <name evidence="3" type="ORF">GRI75_05610</name>
</gene>
<name>A0A6I4UQR2_9SPHN</name>
<protein>
    <submittedName>
        <fullName evidence="3">Glutathione S-transferase family protein</fullName>
    </submittedName>
</protein>
<feature type="domain" description="GST C-terminal" evidence="2">
    <location>
        <begin position="86"/>
        <end position="247"/>
    </location>
</feature>
<evidence type="ECO:0000259" key="1">
    <source>
        <dbReference type="PROSITE" id="PS50404"/>
    </source>
</evidence>
<dbReference type="Gene3D" id="1.20.1050.10">
    <property type="match status" value="2"/>
</dbReference>
<keyword evidence="4" id="KW-1185">Reference proteome</keyword>
<dbReference type="SFLD" id="SFLDS00019">
    <property type="entry name" value="Glutathione_Transferase_(cytos"/>
    <property type="match status" value="1"/>
</dbReference>
<dbReference type="Pfam" id="PF00043">
    <property type="entry name" value="GST_C"/>
    <property type="match status" value="1"/>
</dbReference>
<dbReference type="InterPro" id="IPR036249">
    <property type="entry name" value="Thioredoxin-like_sf"/>
</dbReference>
<dbReference type="SUPFAM" id="SSF52833">
    <property type="entry name" value="Thioredoxin-like"/>
    <property type="match status" value="1"/>
</dbReference>
<dbReference type="PANTHER" id="PTHR44051:SF8">
    <property type="entry name" value="GLUTATHIONE S-TRANSFERASE GSTA"/>
    <property type="match status" value="1"/>
</dbReference>
<organism evidence="3 4">
    <name type="scientific">Croceibacterium soli</name>
    <dbReference type="NCBI Taxonomy" id="1739690"/>
    <lineage>
        <taxon>Bacteria</taxon>
        <taxon>Pseudomonadati</taxon>
        <taxon>Pseudomonadota</taxon>
        <taxon>Alphaproteobacteria</taxon>
        <taxon>Sphingomonadales</taxon>
        <taxon>Erythrobacteraceae</taxon>
        <taxon>Croceibacterium</taxon>
    </lineage>
</organism>
<dbReference type="CDD" id="cd00299">
    <property type="entry name" value="GST_C_family"/>
    <property type="match status" value="1"/>
</dbReference>
<dbReference type="InterPro" id="IPR036282">
    <property type="entry name" value="Glutathione-S-Trfase_C_sf"/>
</dbReference>
<dbReference type="Pfam" id="PF13409">
    <property type="entry name" value="GST_N_2"/>
    <property type="match status" value="1"/>
</dbReference>
<keyword evidence="3" id="KW-0808">Transferase</keyword>
<comment type="caution">
    <text evidence="3">The sequence shown here is derived from an EMBL/GenBank/DDBJ whole genome shotgun (WGS) entry which is preliminary data.</text>
</comment>
<dbReference type="OrthoDB" id="9810080at2"/>
<feature type="domain" description="GST N-terminal" evidence="1">
    <location>
        <begin position="1"/>
        <end position="81"/>
    </location>
</feature>
<dbReference type="Gene3D" id="3.40.30.10">
    <property type="entry name" value="Glutaredoxin"/>
    <property type="match status" value="1"/>
</dbReference>
<dbReference type="SUPFAM" id="SSF47616">
    <property type="entry name" value="GST C-terminal domain-like"/>
    <property type="match status" value="1"/>
</dbReference>
<dbReference type="EMBL" id="WTYK01000002">
    <property type="protein sequence ID" value="MXP41121.1"/>
    <property type="molecule type" value="Genomic_DNA"/>
</dbReference>
<proteinExistence type="predicted"/>
<dbReference type="PROSITE" id="PS50404">
    <property type="entry name" value="GST_NTER"/>
    <property type="match status" value="1"/>
</dbReference>
<dbReference type="AlphaFoldDB" id="A0A6I4UQR2"/>
<dbReference type="InterPro" id="IPR004045">
    <property type="entry name" value="Glutathione_S-Trfase_N"/>
</dbReference>
<accession>A0A6I4UQR2</accession>
<evidence type="ECO:0000259" key="2">
    <source>
        <dbReference type="PROSITE" id="PS50405"/>
    </source>
</evidence>
<dbReference type="PANTHER" id="PTHR44051">
    <property type="entry name" value="GLUTATHIONE S-TRANSFERASE-RELATED"/>
    <property type="match status" value="1"/>
</dbReference>
<dbReference type="GO" id="GO:0016740">
    <property type="term" value="F:transferase activity"/>
    <property type="evidence" value="ECO:0007669"/>
    <property type="project" value="UniProtKB-KW"/>
</dbReference>